<dbReference type="AlphaFoldDB" id="A0A6B0UK03"/>
<accession>A0A6B0UK03</accession>
<proteinExistence type="predicted"/>
<evidence type="ECO:0000313" key="1">
    <source>
        <dbReference type="EMBL" id="MXU90047.1"/>
    </source>
</evidence>
<protein>
    <submittedName>
        <fullName evidence="1">Putative secreted protein</fullName>
    </submittedName>
</protein>
<reference evidence="1" key="1">
    <citation type="submission" date="2019-12" db="EMBL/GenBank/DDBJ databases">
        <title>An insight into the sialome of adult female Ixodes ricinus ticks feeding for 6 days.</title>
        <authorList>
            <person name="Perner J."/>
            <person name="Ribeiro J.M.C."/>
        </authorList>
    </citation>
    <scope>NUCLEOTIDE SEQUENCE</scope>
    <source>
        <strain evidence="1">Semi-engorged</strain>
        <tissue evidence="1">Salivary glands</tissue>
    </source>
</reference>
<dbReference type="EMBL" id="GIFC01007964">
    <property type="protein sequence ID" value="MXU90047.1"/>
    <property type="molecule type" value="Transcribed_RNA"/>
</dbReference>
<name>A0A6B0UK03_IXORI</name>
<organism evidence="1">
    <name type="scientific">Ixodes ricinus</name>
    <name type="common">Common tick</name>
    <name type="synonym">Acarus ricinus</name>
    <dbReference type="NCBI Taxonomy" id="34613"/>
    <lineage>
        <taxon>Eukaryota</taxon>
        <taxon>Metazoa</taxon>
        <taxon>Ecdysozoa</taxon>
        <taxon>Arthropoda</taxon>
        <taxon>Chelicerata</taxon>
        <taxon>Arachnida</taxon>
        <taxon>Acari</taxon>
        <taxon>Parasitiformes</taxon>
        <taxon>Ixodida</taxon>
        <taxon>Ixodoidea</taxon>
        <taxon>Ixodidae</taxon>
        <taxon>Ixodinae</taxon>
        <taxon>Ixodes</taxon>
    </lineage>
</organism>
<sequence>MFQPISFLLCLMHSLHRGLSGFFMNLPMGSSISRLSIKCFCSSVCSKIPFILILWSVLQSLPKLRRKFVPTVPSIGISVSVNLSYSSGGNFMLPWKHIFMLSVSLIVNGVLS</sequence>